<organism evidence="6 7">
    <name type="scientific">Nonomuraea dietziae</name>
    <dbReference type="NCBI Taxonomy" id="65515"/>
    <lineage>
        <taxon>Bacteria</taxon>
        <taxon>Bacillati</taxon>
        <taxon>Actinomycetota</taxon>
        <taxon>Actinomycetes</taxon>
        <taxon>Streptosporangiales</taxon>
        <taxon>Streptosporangiaceae</taxon>
        <taxon>Nonomuraea</taxon>
    </lineage>
</organism>
<sequence length="201" mass="21834">MNLRDRKKERTRRLLSDTAIEMFLAEGFDRVAVADIAAAAEVSKPTLFRYFPAKEDLVLHRFADHQGEPARVVEGRAEDESPLRALRRHFLRGLDERDPVTGLCDVPEVLAFQRLVFDTPSLAARLVEYGTADAEALARALGGPAPGLVAAQVIAVRQVLARDNVAAISAGRSADEVYPEAVEAADIAFDLLSHGAAGRGY</sequence>
<feature type="DNA-binding region" description="H-T-H motif" evidence="4">
    <location>
        <begin position="32"/>
        <end position="51"/>
    </location>
</feature>
<evidence type="ECO:0000256" key="1">
    <source>
        <dbReference type="ARBA" id="ARBA00023015"/>
    </source>
</evidence>
<dbReference type="GO" id="GO:0003700">
    <property type="term" value="F:DNA-binding transcription factor activity"/>
    <property type="evidence" value="ECO:0007669"/>
    <property type="project" value="TreeGrafter"/>
</dbReference>
<keyword evidence="3" id="KW-0804">Transcription</keyword>
<gene>
    <name evidence="6" type="ORF">FHR33_006134</name>
</gene>
<dbReference type="Pfam" id="PF00440">
    <property type="entry name" value="TetR_N"/>
    <property type="match status" value="1"/>
</dbReference>
<protein>
    <submittedName>
        <fullName evidence="6">AcrR family transcriptional regulator</fullName>
    </submittedName>
</protein>
<proteinExistence type="predicted"/>
<keyword evidence="7" id="KW-1185">Reference proteome</keyword>
<dbReference type="RefSeq" id="WP_183654737.1">
    <property type="nucleotide sequence ID" value="NZ_BAAAXX010000091.1"/>
</dbReference>
<evidence type="ECO:0000313" key="6">
    <source>
        <dbReference type="EMBL" id="MBB3730274.1"/>
    </source>
</evidence>
<dbReference type="InterPro" id="IPR009057">
    <property type="entry name" value="Homeodomain-like_sf"/>
</dbReference>
<dbReference type="InterPro" id="IPR001647">
    <property type="entry name" value="HTH_TetR"/>
</dbReference>
<dbReference type="GO" id="GO:0000976">
    <property type="term" value="F:transcription cis-regulatory region binding"/>
    <property type="evidence" value="ECO:0007669"/>
    <property type="project" value="TreeGrafter"/>
</dbReference>
<dbReference type="Gene3D" id="1.10.357.10">
    <property type="entry name" value="Tetracycline Repressor, domain 2"/>
    <property type="match status" value="1"/>
</dbReference>
<dbReference type="InterPro" id="IPR050109">
    <property type="entry name" value="HTH-type_TetR-like_transc_reg"/>
</dbReference>
<dbReference type="SUPFAM" id="SSF46689">
    <property type="entry name" value="Homeodomain-like"/>
    <property type="match status" value="1"/>
</dbReference>
<evidence type="ECO:0000259" key="5">
    <source>
        <dbReference type="PROSITE" id="PS50977"/>
    </source>
</evidence>
<name>A0A7W5V6W5_9ACTN</name>
<dbReference type="PROSITE" id="PS50977">
    <property type="entry name" value="HTH_TETR_2"/>
    <property type="match status" value="1"/>
</dbReference>
<evidence type="ECO:0000313" key="7">
    <source>
        <dbReference type="Proteomes" id="UP000579945"/>
    </source>
</evidence>
<dbReference type="PANTHER" id="PTHR30055">
    <property type="entry name" value="HTH-TYPE TRANSCRIPTIONAL REGULATOR RUTR"/>
    <property type="match status" value="1"/>
</dbReference>
<dbReference type="Proteomes" id="UP000579945">
    <property type="component" value="Unassembled WGS sequence"/>
</dbReference>
<feature type="domain" description="HTH tetR-type" evidence="5">
    <location>
        <begin position="9"/>
        <end position="69"/>
    </location>
</feature>
<dbReference type="GeneID" id="95392429"/>
<keyword evidence="2 4" id="KW-0238">DNA-binding</keyword>
<dbReference type="PANTHER" id="PTHR30055:SF234">
    <property type="entry name" value="HTH-TYPE TRANSCRIPTIONAL REGULATOR BETI"/>
    <property type="match status" value="1"/>
</dbReference>
<dbReference type="EMBL" id="JACIBV010000001">
    <property type="protein sequence ID" value="MBB3730274.1"/>
    <property type="molecule type" value="Genomic_DNA"/>
</dbReference>
<keyword evidence="1" id="KW-0805">Transcription regulation</keyword>
<evidence type="ECO:0000256" key="2">
    <source>
        <dbReference type="ARBA" id="ARBA00023125"/>
    </source>
</evidence>
<evidence type="ECO:0000256" key="3">
    <source>
        <dbReference type="ARBA" id="ARBA00023163"/>
    </source>
</evidence>
<dbReference type="PRINTS" id="PR00455">
    <property type="entry name" value="HTHTETR"/>
</dbReference>
<comment type="caution">
    <text evidence="6">The sequence shown here is derived from an EMBL/GenBank/DDBJ whole genome shotgun (WGS) entry which is preliminary data.</text>
</comment>
<dbReference type="AlphaFoldDB" id="A0A7W5V6W5"/>
<accession>A0A7W5V6W5</accession>
<reference evidence="6 7" key="1">
    <citation type="submission" date="2020-08" db="EMBL/GenBank/DDBJ databases">
        <title>Sequencing the genomes of 1000 actinobacteria strains.</title>
        <authorList>
            <person name="Klenk H.-P."/>
        </authorList>
    </citation>
    <scope>NUCLEOTIDE SEQUENCE [LARGE SCALE GENOMIC DNA]</scope>
    <source>
        <strain evidence="6 7">DSM 44320</strain>
    </source>
</reference>
<evidence type="ECO:0000256" key="4">
    <source>
        <dbReference type="PROSITE-ProRule" id="PRU00335"/>
    </source>
</evidence>